<name>A0A397VJ46_9GLOM</name>
<dbReference type="SUPFAM" id="SSF81901">
    <property type="entry name" value="HCP-like"/>
    <property type="match status" value="1"/>
</dbReference>
<protein>
    <submittedName>
        <fullName evidence="1">Uncharacterized protein</fullName>
    </submittedName>
</protein>
<dbReference type="PANTHER" id="PTHR43628:SF1">
    <property type="entry name" value="CHITIN SYNTHASE REGULATORY FACTOR 2-RELATED"/>
    <property type="match status" value="1"/>
</dbReference>
<dbReference type="STRING" id="44941.A0A397VJ46"/>
<dbReference type="Gene3D" id="1.25.40.10">
    <property type="entry name" value="Tetratricopeptide repeat domain"/>
    <property type="match status" value="2"/>
</dbReference>
<dbReference type="InterPro" id="IPR052945">
    <property type="entry name" value="Mitotic_Regulator"/>
</dbReference>
<dbReference type="Proteomes" id="UP000266673">
    <property type="component" value="Unassembled WGS sequence"/>
</dbReference>
<organism evidence="1 2">
    <name type="scientific">Gigaspora rosea</name>
    <dbReference type="NCBI Taxonomy" id="44941"/>
    <lineage>
        <taxon>Eukaryota</taxon>
        <taxon>Fungi</taxon>
        <taxon>Fungi incertae sedis</taxon>
        <taxon>Mucoromycota</taxon>
        <taxon>Glomeromycotina</taxon>
        <taxon>Glomeromycetes</taxon>
        <taxon>Diversisporales</taxon>
        <taxon>Gigasporaceae</taxon>
        <taxon>Gigaspora</taxon>
    </lineage>
</organism>
<dbReference type="PANTHER" id="PTHR43628">
    <property type="entry name" value="ACTIVATOR OF C KINASE PROTEIN 1-RELATED"/>
    <property type="match status" value="1"/>
</dbReference>
<reference evidence="1 2" key="1">
    <citation type="submission" date="2018-06" db="EMBL/GenBank/DDBJ databases">
        <title>Comparative genomics reveals the genomic features of Rhizophagus irregularis, R. cerebriforme, R. diaphanum and Gigaspora rosea, and their symbiotic lifestyle signature.</title>
        <authorList>
            <person name="Morin E."/>
            <person name="San Clemente H."/>
            <person name="Chen E.C.H."/>
            <person name="De La Providencia I."/>
            <person name="Hainaut M."/>
            <person name="Kuo A."/>
            <person name="Kohler A."/>
            <person name="Murat C."/>
            <person name="Tang N."/>
            <person name="Roy S."/>
            <person name="Loubradou J."/>
            <person name="Henrissat B."/>
            <person name="Grigoriev I.V."/>
            <person name="Corradi N."/>
            <person name="Roux C."/>
            <person name="Martin F.M."/>
        </authorList>
    </citation>
    <scope>NUCLEOTIDE SEQUENCE [LARGE SCALE GENOMIC DNA]</scope>
    <source>
        <strain evidence="1 2">DAOM 194757</strain>
    </source>
</reference>
<keyword evidence="2" id="KW-1185">Reference proteome</keyword>
<dbReference type="InterPro" id="IPR006597">
    <property type="entry name" value="Sel1-like"/>
</dbReference>
<dbReference type="Pfam" id="PF08238">
    <property type="entry name" value="Sel1"/>
    <property type="match status" value="3"/>
</dbReference>
<dbReference type="SMART" id="SM00671">
    <property type="entry name" value="SEL1"/>
    <property type="match status" value="2"/>
</dbReference>
<sequence length="160" mass="18178">MESTQGTFNAGTCYRCGKGIKKDVNKAFVYYQESAKLGHVKGIPHIDMCYLDGIGVEKDDYKALTYKNLSMMEILRVHFILAGNINGINSLALCYRNGIGVARNLKKSEYWYRIEKNFISGNSGFTDVYLAFWIDIHQNSVSGDCVSFWSLQERDLYGKI</sequence>
<evidence type="ECO:0000313" key="1">
    <source>
        <dbReference type="EMBL" id="RIB19913.1"/>
    </source>
</evidence>
<comment type="caution">
    <text evidence="1">The sequence shown here is derived from an EMBL/GenBank/DDBJ whole genome shotgun (WGS) entry which is preliminary data.</text>
</comment>
<gene>
    <name evidence="1" type="ORF">C2G38_2305648</name>
</gene>
<dbReference type="InterPro" id="IPR011990">
    <property type="entry name" value="TPR-like_helical_dom_sf"/>
</dbReference>
<dbReference type="EMBL" id="QKWP01000445">
    <property type="protein sequence ID" value="RIB19913.1"/>
    <property type="molecule type" value="Genomic_DNA"/>
</dbReference>
<dbReference type="OrthoDB" id="2367144at2759"/>
<dbReference type="AlphaFoldDB" id="A0A397VJ46"/>
<proteinExistence type="predicted"/>
<accession>A0A397VJ46</accession>
<evidence type="ECO:0000313" key="2">
    <source>
        <dbReference type="Proteomes" id="UP000266673"/>
    </source>
</evidence>